<reference evidence="2" key="1">
    <citation type="submission" date="2018-04" db="EMBL/GenBank/DDBJ databases">
        <title>WGS assembly of Panicum hallii.</title>
        <authorList>
            <person name="Lovell J."/>
            <person name="Jenkins J."/>
            <person name="Lowry D."/>
            <person name="Mamidi S."/>
            <person name="Sreedasyam A."/>
            <person name="Weng X."/>
            <person name="Barry K."/>
            <person name="Bonette J."/>
            <person name="Campitelli B."/>
            <person name="Daum C."/>
            <person name="Gordon S."/>
            <person name="Gould B."/>
            <person name="Lipzen A."/>
            <person name="Macqueen A."/>
            <person name="Palacio-Mejia J."/>
            <person name="Plott C."/>
            <person name="Shakirov E."/>
            <person name="Shu S."/>
            <person name="Yoshinaga Y."/>
            <person name="Zane M."/>
            <person name="Rokhsar D."/>
            <person name="Grimwood J."/>
            <person name="Schmutz J."/>
            <person name="Juenger T."/>
        </authorList>
    </citation>
    <scope>NUCLEOTIDE SEQUENCE [LARGE SCALE GENOMIC DNA]</scope>
    <source>
        <strain evidence="2">FIL2</strain>
    </source>
</reference>
<sequence length="185" mass="19749">MASGSPMVARLLALAQSSRWTPGSGPAPRTHATPRVAAVPPHAAPKRPRRATSRPTRTQPCWPRRWLLLRAARSSAWLARPCSIAAVPPAPIAPRAARLPLLRPRVPRAAPPLRASCPPCPACTPCSSCMLRRGEEGGAPSGGSEGRDLRWEGHRRVVAREETYAAAEDRGCGGGVRERDGEKGD</sequence>
<dbReference type="Gramene" id="PVH38835">
    <property type="protein sequence ID" value="PVH38835"/>
    <property type="gene ID" value="PAHAL_5G365700"/>
</dbReference>
<evidence type="ECO:0000313" key="2">
    <source>
        <dbReference type="EMBL" id="PVH38835.1"/>
    </source>
</evidence>
<name>A0A2T8IMC8_9POAL</name>
<dbReference type="AlphaFoldDB" id="A0A2T8IMC8"/>
<feature type="compositionally biased region" description="Low complexity" evidence="1">
    <location>
        <begin position="30"/>
        <end position="41"/>
    </location>
</feature>
<evidence type="ECO:0000256" key="1">
    <source>
        <dbReference type="SAM" id="MobiDB-lite"/>
    </source>
</evidence>
<accession>A0A2T8IMC8</accession>
<proteinExistence type="predicted"/>
<organism evidence="2">
    <name type="scientific">Panicum hallii</name>
    <dbReference type="NCBI Taxonomy" id="206008"/>
    <lineage>
        <taxon>Eukaryota</taxon>
        <taxon>Viridiplantae</taxon>
        <taxon>Streptophyta</taxon>
        <taxon>Embryophyta</taxon>
        <taxon>Tracheophyta</taxon>
        <taxon>Spermatophyta</taxon>
        <taxon>Magnoliopsida</taxon>
        <taxon>Liliopsida</taxon>
        <taxon>Poales</taxon>
        <taxon>Poaceae</taxon>
        <taxon>PACMAD clade</taxon>
        <taxon>Panicoideae</taxon>
        <taxon>Panicodae</taxon>
        <taxon>Paniceae</taxon>
        <taxon>Panicinae</taxon>
        <taxon>Panicum</taxon>
        <taxon>Panicum sect. Panicum</taxon>
    </lineage>
</organism>
<feature type="region of interest" description="Disordered" evidence="1">
    <location>
        <begin position="18"/>
        <end position="58"/>
    </location>
</feature>
<gene>
    <name evidence="2" type="ORF">PAHAL_5G365700</name>
</gene>
<protein>
    <submittedName>
        <fullName evidence="2">Uncharacterized protein</fullName>
    </submittedName>
</protein>
<dbReference type="Proteomes" id="UP000243499">
    <property type="component" value="Chromosome 5"/>
</dbReference>
<dbReference type="EMBL" id="CM008050">
    <property type="protein sequence ID" value="PVH38835.1"/>
    <property type="molecule type" value="Genomic_DNA"/>
</dbReference>